<dbReference type="EMBL" id="JAKUCV010007668">
    <property type="protein sequence ID" value="KAJ4822486.1"/>
    <property type="molecule type" value="Genomic_DNA"/>
</dbReference>
<feature type="repeat" description="ARM" evidence="7">
    <location>
        <begin position="417"/>
        <end position="463"/>
    </location>
</feature>
<dbReference type="Proteomes" id="UP001141552">
    <property type="component" value="Unassembled WGS sequence"/>
</dbReference>
<evidence type="ECO:0000313" key="11">
    <source>
        <dbReference type="Proteomes" id="UP001141552"/>
    </source>
</evidence>
<keyword evidence="5" id="KW-0677">Repeat</keyword>
<name>A0A9Q0F2P2_9ROSI</name>
<evidence type="ECO:0000256" key="1">
    <source>
        <dbReference type="ARBA" id="ARBA00000900"/>
    </source>
</evidence>
<dbReference type="GO" id="GO:0061630">
    <property type="term" value="F:ubiquitin protein ligase activity"/>
    <property type="evidence" value="ECO:0007669"/>
    <property type="project" value="UniProtKB-EC"/>
</dbReference>
<evidence type="ECO:0000256" key="5">
    <source>
        <dbReference type="ARBA" id="ARBA00022737"/>
    </source>
</evidence>
<dbReference type="SMART" id="SM00504">
    <property type="entry name" value="Ubox"/>
    <property type="match status" value="1"/>
</dbReference>
<keyword evidence="6" id="KW-0833">Ubl conjugation pathway</keyword>
<dbReference type="InterPro" id="IPR045210">
    <property type="entry name" value="RING-Ubox_PUB"/>
</dbReference>
<dbReference type="InterPro" id="IPR058678">
    <property type="entry name" value="ARM_PUB"/>
</dbReference>
<dbReference type="FunFam" id="1.25.10.10:FF:001089">
    <property type="entry name" value="RING-type E3 ubiquitin transferase"/>
    <property type="match status" value="1"/>
</dbReference>
<dbReference type="Gene3D" id="1.25.10.10">
    <property type="entry name" value="Leucine-rich Repeat Variant"/>
    <property type="match status" value="1"/>
</dbReference>
<dbReference type="InterPro" id="IPR000225">
    <property type="entry name" value="Armadillo"/>
</dbReference>
<dbReference type="PANTHER" id="PTHR23315">
    <property type="entry name" value="U BOX DOMAIN-CONTAINING"/>
    <property type="match status" value="1"/>
</dbReference>
<reference evidence="10" key="2">
    <citation type="journal article" date="2023" name="Plants (Basel)">
        <title>Annotation of the Turnera subulata (Passifloraceae) Draft Genome Reveals the S-Locus Evolved after the Divergence of Turneroideae from Passifloroideae in a Stepwise Manner.</title>
        <authorList>
            <person name="Henning P.M."/>
            <person name="Roalson E.H."/>
            <person name="Mir W."/>
            <person name="McCubbin A.G."/>
            <person name="Shore J.S."/>
        </authorList>
    </citation>
    <scope>NUCLEOTIDE SEQUENCE</scope>
    <source>
        <strain evidence="10">F60SS</strain>
    </source>
</reference>
<comment type="catalytic activity">
    <reaction evidence="1">
        <text>S-ubiquitinyl-[E2 ubiquitin-conjugating enzyme]-L-cysteine + [acceptor protein]-L-lysine = [E2 ubiquitin-conjugating enzyme]-L-cysteine + N(6)-ubiquitinyl-[acceptor protein]-L-lysine.</text>
        <dbReference type="EC" id="2.3.2.27"/>
    </reaction>
</comment>
<evidence type="ECO:0000259" key="9">
    <source>
        <dbReference type="PROSITE" id="PS51698"/>
    </source>
</evidence>
<dbReference type="SUPFAM" id="SSF57850">
    <property type="entry name" value="RING/U-box"/>
    <property type="match status" value="1"/>
</dbReference>
<dbReference type="InterPro" id="IPR003613">
    <property type="entry name" value="Ubox_domain"/>
</dbReference>
<dbReference type="FunFam" id="3.30.40.10:FF:000562">
    <property type="entry name" value="RING-type E3 ubiquitin transferase"/>
    <property type="match status" value="1"/>
</dbReference>
<dbReference type="InterPro" id="IPR013083">
    <property type="entry name" value="Znf_RING/FYVE/PHD"/>
</dbReference>
<dbReference type="PROSITE" id="PS50176">
    <property type="entry name" value="ARM_REPEAT"/>
    <property type="match status" value="1"/>
</dbReference>
<reference evidence="10" key="1">
    <citation type="submission" date="2022-02" db="EMBL/GenBank/DDBJ databases">
        <authorList>
            <person name="Henning P.M."/>
            <person name="McCubbin A.G."/>
            <person name="Shore J.S."/>
        </authorList>
    </citation>
    <scope>NUCLEOTIDE SEQUENCE</scope>
    <source>
        <strain evidence="10">F60SS</strain>
        <tissue evidence="10">Leaves</tissue>
    </source>
</reference>
<dbReference type="SUPFAM" id="SSF48371">
    <property type="entry name" value="ARM repeat"/>
    <property type="match status" value="1"/>
</dbReference>
<comment type="pathway">
    <text evidence="2">Protein modification; protein ubiquitination.</text>
</comment>
<dbReference type="InterPro" id="IPR016024">
    <property type="entry name" value="ARM-type_fold"/>
</dbReference>
<dbReference type="AlphaFoldDB" id="A0A9Q0F2P2"/>
<dbReference type="Pfam" id="PF25598">
    <property type="entry name" value="ARM_PUB"/>
    <property type="match status" value="1"/>
</dbReference>
<accession>A0A9Q0F2P2</accession>
<dbReference type="EC" id="2.3.2.27" evidence="3"/>
<feature type="coiled-coil region" evidence="8">
    <location>
        <begin position="207"/>
        <end position="234"/>
    </location>
</feature>
<sequence length="688" mass="74801">MAVSPQIFPPRKRRPSAGAFIPPKFTDQSLLRSLLILSQEISSLKPLPFLLKRNSLSILRKTKLLAILFDELLRNSIPPLSPALLCFEEMYIVLQRLKTLLEDCSNCSRMWLLFQTDTVSASFHELTLELATLLDIFPAKEVDLAQDVEELFLLIRKQCSQSKPFVDVADKQIRNDVSSMLERIKREIVPDQGKLLEIFTALGLRDFATCKDEMESLEEEVQNQTDDKSKSEVVALIGLVRYAKCVLFGASSSPGSDSRKKKAAATAAAAAEANVPADFRCPISLELMRDPVVVATGQTYDRESISLWIESGHNTCPKTGQALAHTNLVPNRSLRNLIAMWCREQKIPFETADSAHNRVNSVTTNKAALEATKMTVSFLVNKLSVSQSLQATNGIVYELRALAKANSDSRACIGEAGAIPLLVRYLGSDVASELPSLQVNAVTTILNLSILEANKTRIMETDGALNGVIEVLRSGATWEAKGNAAATIFSLTGVNSFRKRLGRKTRVVKGLMDLARAGPTGSKRDALVAILNLAGDRETVGRLVEGGVAEMVNEVMDVLPEEAATILEVVVKKGGLMAVAAACSAIKKLGVLLREGSDVARESAAATLVTMCRKGGYDMVAELAAMPGIERVIWELMGTGTMRARRKAATLLRILRRWAAGLDDFVGGRQSSSVTAVSSDATRTVLQS</sequence>
<evidence type="ECO:0000256" key="3">
    <source>
        <dbReference type="ARBA" id="ARBA00012483"/>
    </source>
</evidence>
<dbReference type="CDD" id="cd16664">
    <property type="entry name" value="RING-Ubox_PUB"/>
    <property type="match status" value="1"/>
</dbReference>
<dbReference type="Gene3D" id="3.30.40.10">
    <property type="entry name" value="Zinc/RING finger domain, C3HC4 (zinc finger)"/>
    <property type="match status" value="1"/>
</dbReference>
<evidence type="ECO:0000256" key="4">
    <source>
        <dbReference type="ARBA" id="ARBA00022679"/>
    </source>
</evidence>
<dbReference type="OrthoDB" id="629492at2759"/>
<keyword evidence="4" id="KW-0808">Transferase</keyword>
<feature type="domain" description="U-box" evidence="9">
    <location>
        <begin position="274"/>
        <end position="348"/>
    </location>
</feature>
<proteinExistence type="predicted"/>
<comment type="caution">
    <text evidence="10">The sequence shown here is derived from an EMBL/GenBank/DDBJ whole genome shotgun (WGS) entry which is preliminary data.</text>
</comment>
<dbReference type="PANTHER" id="PTHR23315:SF63">
    <property type="entry name" value="U-BOX DOMAIN-CONTAINING PROTEIN 16"/>
    <property type="match status" value="1"/>
</dbReference>
<dbReference type="Pfam" id="PF04564">
    <property type="entry name" value="U-box"/>
    <property type="match status" value="1"/>
</dbReference>
<evidence type="ECO:0000313" key="10">
    <source>
        <dbReference type="EMBL" id="KAJ4822486.1"/>
    </source>
</evidence>
<keyword evidence="8" id="KW-0175">Coiled coil</keyword>
<evidence type="ECO:0000256" key="7">
    <source>
        <dbReference type="PROSITE-ProRule" id="PRU00259"/>
    </source>
</evidence>
<organism evidence="10 11">
    <name type="scientific">Turnera subulata</name>
    <dbReference type="NCBI Taxonomy" id="218843"/>
    <lineage>
        <taxon>Eukaryota</taxon>
        <taxon>Viridiplantae</taxon>
        <taxon>Streptophyta</taxon>
        <taxon>Embryophyta</taxon>
        <taxon>Tracheophyta</taxon>
        <taxon>Spermatophyta</taxon>
        <taxon>Magnoliopsida</taxon>
        <taxon>eudicotyledons</taxon>
        <taxon>Gunneridae</taxon>
        <taxon>Pentapetalae</taxon>
        <taxon>rosids</taxon>
        <taxon>fabids</taxon>
        <taxon>Malpighiales</taxon>
        <taxon>Passifloraceae</taxon>
        <taxon>Turnera</taxon>
    </lineage>
</organism>
<dbReference type="PROSITE" id="PS51698">
    <property type="entry name" value="U_BOX"/>
    <property type="match status" value="1"/>
</dbReference>
<evidence type="ECO:0000256" key="2">
    <source>
        <dbReference type="ARBA" id="ARBA00004906"/>
    </source>
</evidence>
<dbReference type="InterPro" id="IPR011989">
    <property type="entry name" value="ARM-like"/>
</dbReference>
<keyword evidence="11" id="KW-1185">Reference proteome</keyword>
<evidence type="ECO:0000256" key="8">
    <source>
        <dbReference type="SAM" id="Coils"/>
    </source>
</evidence>
<evidence type="ECO:0000256" key="6">
    <source>
        <dbReference type="ARBA" id="ARBA00022786"/>
    </source>
</evidence>
<dbReference type="GO" id="GO:0016567">
    <property type="term" value="P:protein ubiquitination"/>
    <property type="evidence" value="ECO:0007669"/>
    <property type="project" value="InterPro"/>
</dbReference>
<protein>
    <recommendedName>
        <fullName evidence="3">RING-type E3 ubiquitin transferase</fullName>
        <ecNumber evidence="3">2.3.2.27</ecNumber>
    </recommendedName>
</protein>
<gene>
    <name evidence="10" type="ORF">Tsubulata_011640</name>
</gene>